<organism evidence="1 2">
    <name type="scientific">Saccharopolyspora rosea</name>
    <dbReference type="NCBI Taxonomy" id="524884"/>
    <lineage>
        <taxon>Bacteria</taxon>
        <taxon>Bacillati</taxon>
        <taxon>Actinomycetota</taxon>
        <taxon>Actinomycetes</taxon>
        <taxon>Pseudonocardiales</taxon>
        <taxon>Pseudonocardiaceae</taxon>
        <taxon>Saccharopolyspora</taxon>
    </lineage>
</organism>
<gene>
    <name evidence="1" type="ORF">ACFQ16_17490</name>
</gene>
<protein>
    <submittedName>
        <fullName evidence="1">Uncharacterized protein</fullName>
    </submittedName>
</protein>
<sequence>MHGDLVDALAVEERGGEDFLGGYYGFAPEYAVTVVDGALCDEEAVRDAALRLREAGCDEAIFVPCSASVDQISLLRGAVRE</sequence>
<evidence type="ECO:0000313" key="1">
    <source>
        <dbReference type="EMBL" id="MFD0921540.1"/>
    </source>
</evidence>
<comment type="caution">
    <text evidence="1">The sequence shown here is derived from an EMBL/GenBank/DDBJ whole genome shotgun (WGS) entry which is preliminary data.</text>
</comment>
<proteinExistence type="predicted"/>
<evidence type="ECO:0000313" key="2">
    <source>
        <dbReference type="Proteomes" id="UP001597018"/>
    </source>
</evidence>
<keyword evidence="2" id="KW-1185">Reference proteome</keyword>
<dbReference type="Proteomes" id="UP001597018">
    <property type="component" value="Unassembled WGS sequence"/>
</dbReference>
<dbReference type="RefSeq" id="WP_345601155.1">
    <property type="nucleotide sequence ID" value="NZ_BAABLT010000029.1"/>
</dbReference>
<accession>A0ABW3FWB6</accession>
<dbReference type="EMBL" id="JBHTIW010000013">
    <property type="protein sequence ID" value="MFD0921540.1"/>
    <property type="molecule type" value="Genomic_DNA"/>
</dbReference>
<reference evidence="2" key="1">
    <citation type="journal article" date="2019" name="Int. J. Syst. Evol. Microbiol.">
        <title>The Global Catalogue of Microorganisms (GCM) 10K type strain sequencing project: providing services to taxonomists for standard genome sequencing and annotation.</title>
        <authorList>
            <consortium name="The Broad Institute Genomics Platform"/>
            <consortium name="The Broad Institute Genome Sequencing Center for Infectious Disease"/>
            <person name="Wu L."/>
            <person name="Ma J."/>
        </authorList>
    </citation>
    <scope>NUCLEOTIDE SEQUENCE [LARGE SCALE GENOMIC DNA]</scope>
    <source>
        <strain evidence="2">CCUG 56401</strain>
    </source>
</reference>
<name>A0ABW3FWB6_9PSEU</name>